<dbReference type="AlphaFoldDB" id="A0A2K5AS96"/>
<dbReference type="GO" id="GO:0005829">
    <property type="term" value="C:cytosol"/>
    <property type="evidence" value="ECO:0007669"/>
    <property type="project" value="TreeGrafter"/>
</dbReference>
<evidence type="ECO:0000259" key="2">
    <source>
        <dbReference type="Pfam" id="PF01243"/>
    </source>
</evidence>
<dbReference type="RefSeq" id="WP_148695240.1">
    <property type="nucleotide sequence ID" value="NZ_LT981265.1"/>
</dbReference>
<dbReference type="GO" id="GO:0070967">
    <property type="term" value="F:coenzyme F420 binding"/>
    <property type="evidence" value="ECO:0007669"/>
    <property type="project" value="TreeGrafter"/>
</dbReference>
<dbReference type="InterPro" id="IPR052019">
    <property type="entry name" value="F420H2_bilvrd_red/Heme_oxyg"/>
</dbReference>
<sequence>MDNNATLNDKVMSFLLLDIVMRIIKADPWWRSMSIDEVNEFLSRPLLLRLAVMDRDLYPIVHPLWFIYKDGIFYLEVHRTSKKARLLRGDGRVYFLVDEVVDGRPRGVRGKGNALILDDAELARKIMVEQVIKYLGSADKQLSKRLIDSSKDNVVVKVEPLAFATWIA</sequence>
<dbReference type="InterPro" id="IPR011576">
    <property type="entry name" value="Pyridox_Oxase_N"/>
</dbReference>
<dbReference type="GO" id="GO:0016627">
    <property type="term" value="F:oxidoreductase activity, acting on the CH-CH group of donors"/>
    <property type="evidence" value="ECO:0007669"/>
    <property type="project" value="TreeGrafter"/>
</dbReference>
<dbReference type="KEGG" id="ncv:NCAV_1354"/>
<evidence type="ECO:0000256" key="1">
    <source>
        <dbReference type="ARBA" id="ARBA00023002"/>
    </source>
</evidence>
<keyword evidence="1" id="KW-0560">Oxidoreductase</keyword>
<gene>
    <name evidence="3" type="ORF">NCAV_1354</name>
</gene>
<feature type="domain" description="Pyridoxamine 5'-phosphate oxidase N-terminal" evidence="2">
    <location>
        <begin position="36"/>
        <end position="162"/>
    </location>
</feature>
<dbReference type="SUPFAM" id="SSF50475">
    <property type="entry name" value="FMN-binding split barrel"/>
    <property type="match status" value="1"/>
</dbReference>
<dbReference type="Proteomes" id="UP000236248">
    <property type="component" value="Chromosome NCAV"/>
</dbReference>
<dbReference type="EMBL" id="LT981265">
    <property type="protein sequence ID" value="SPC34520.1"/>
    <property type="molecule type" value="Genomic_DNA"/>
</dbReference>
<accession>A0A2K5AS96</accession>
<evidence type="ECO:0000313" key="3">
    <source>
        <dbReference type="EMBL" id="SPC34520.1"/>
    </source>
</evidence>
<dbReference type="PANTHER" id="PTHR35176:SF6">
    <property type="entry name" value="HEME OXYGENASE HI_0854-RELATED"/>
    <property type="match status" value="1"/>
</dbReference>
<evidence type="ECO:0000313" key="4">
    <source>
        <dbReference type="Proteomes" id="UP000236248"/>
    </source>
</evidence>
<dbReference type="Gene3D" id="2.30.110.10">
    <property type="entry name" value="Electron Transport, Fmn-binding Protein, Chain A"/>
    <property type="match status" value="1"/>
</dbReference>
<keyword evidence="4" id="KW-1185">Reference proteome</keyword>
<dbReference type="PANTHER" id="PTHR35176">
    <property type="entry name" value="HEME OXYGENASE HI_0854-RELATED"/>
    <property type="match status" value="1"/>
</dbReference>
<protein>
    <submittedName>
        <fullName evidence="3">Putative FMN-binding pyridoxamine 5'-phosphate oxidase</fullName>
    </submittedName>
</protein>
<dbReference type="Pfam" id="PF01243">
    <property type="entry name" value="PNPOx_N"/>
    <property type="match status" value="1"/>
</dbReference>
<proteinExistence type="predicted"/>
<dbReference type="InterPro" id="IPR012349">
    <property type="entry name" value="Split_barrel_FMN-bd"/>
</dbReference>
<dbReference type="GeneID" id="41595352"/>
<reference evidence="4" key="1">
    <citation type="submission" date="2018-01" db="EMBL/GenBank/DDBJ databases">
        <authorList>
            <person name="Kerou L M."/>
        </authorList>
    </citation>
    <scope>NUCLEOTIDE SEQUENCE [LARGE SCALE GENOMIC DNA]</scope>
    <source>
        <strain evidence="4">SCU2</strain>
    </source>
</reference>
<name>A0A2K5AS96_9ARCH</name>
<organism evidence="3 4">
    <name type="scientific">Candidatus Nitrosocaldus cavascurensis</name>
    <dbReference type="NCBI Taxonomy" id="2058097"/>
    <lineage>
        <taxon>Archaea</taxon>
        <taxon>Nitrososphaerota</taxon>
        <taxon>Nitrososphaeria</taxon>
        <taxon>Candidatus Nitrosocaldales</taxon>
        <taxon>Candidatus Nitrosocaldaceae</taxon>
        <taxon>Candidatus Nitrosocaldus</taxon>
    </lineage>
</organism>